<dbReference type="Gene3D" id="3.40.630.30">
    <property type="match status" value="1"/>
</dbReference>
<dbReference type="Proteomes" id="UP001165586">
    <property type="component" value="Unassembled WGS sequence"/>
</dbReference>
<proteinExistence type="predicted"/>
<dbReference type="EMBL" id="JANLCJ010000007">
    <property type="protein sequence ID" value="MCS5735542.1"/>
    <property type="molecule type" value="Genomic_DNA"/>
</dbReference>
<evidence type="ECO:0000313" key="2">
    <source>
        <dbReference type="Proteomes" id="UP001165586"/>
    </source>
</evidence>
<dbReference type="InterPro" id="IPR016181">
    <property type="entry name" value="Acyl_CoA_acyltransferase"/>
</dbReference>
<gene>
    <name evidence="1" type="ORF">N1032_17500</name>
</gene>
<sequence length="293" mass="31747">MSRIDRSVTNAAVIPIIAGSSAFIAEPEARLATGIIAVNGVALPGFEDVYRQHFEFRRRVYVDQTGQLDPSDLSDDGTDRDADDARSVTFAVLENAPEGVRIVGVARTIIKGADGGAQPLPVEEFCPELFAEDPLDLGSVEVSRVIARHERVAMQELVQWHLFALMSAYFPGHDVGRTFAIIEPWLERLLAGVLAISRIGEPRYIEHYLDYNLPVEFDLAGSAARINERNATILATLEAADGRLEYFGRVSRAQRAAVIGNAAADSVGVVDAVAVEAAVVDFDVEVDATIDRG</sequence>
<dbReference type="SUPFAM" id="SSF55729">
    <property type="entry name" value="Acyl-CoA N-acyltransferases (Nat)"/>
    <property type="match status" value="1"/>
</dbReference>
<name>A0ABT2H6J0_9MICO</name>
<keyword evidence="2" id="KW-1185">Reference proteome</keyword>
<protein>
    <submittedName>
        <fullName evidence="1">Uncharacterized protein</fullName>
    </submittedName>
</protein>
<comment type="caution">
    <text evidence="1">The sequence shown here is derived from an EMBL/GenBank/DDBJ whole genome shotgun (WGS) entry which is preliminary data.</text>
</comment>
<organism evidence="1 2">
    <name type="scientific">Herbiconiux daphne</name>
    <dbReference type="NCBI Taxonomy" id="2970914"/>
    <lineage>
        <taxon>Bacteria</taxon>
        <taxon>Bacillati</taxon>
        <taxon>Actinomycetota</taxon>
        <taxon>Actinomycetes</taxon>
        <taxon>Micrococcales</taxon>
        <taxon>Microbacteriaceae</taxon>
        <taxon>Herbiconiux</taxon>
    </lineage>
</organism>
<dbReference type="RefSeq" id="WP_259540486.1">
    <property type="nucleotide sequence ID" value="NZ_JANLCJ010000007.1"/>
</dbReference>
<accession>A0ABT2H6J0</accession>
<reference evidence="1" key="1">
    <citation type="submission" date="2022-08" db="EMBL/GenBank/DDBJ databases">
        <authorList>
            <person name="Deng Y."/>
            <person name="Han X.-F."/>
            <person name="Zhang Y.-Q."/>
        </authorList>
    </citation>
    <scope>NUCLEOTIDE SEQUENCE</scope>
    <source>
        <strain evidence="1">CPCC 203386</strain>
    </source>
</reference>
<evidence type="ECO:0000313" key="1">
    <source>
        <dbReference type="EMBL" id="MCS5735542.1"/>
    </source>
</evidence>